<dbReference type="EMBL" id="PP711832">
    <property type="protein sequence ID" value="XBH23640.1"/>
    <property type="molecule type" value="Genomic_DNA"/>
</dbReference>
<comment type="subcellular location">
    <subcellularLocation>
        <location evidence="1">Host nucleus</location>
    </subcellularLocation>
</comment>
<dbReference type="Pfam" id="PF01057">
    <property type="entry name" value="Parvo_NS1"/>
    <property type="match status" value="1"/>
</dbReference>
<evidence type="ECO:0000256" key="4">
    <source>
        <dbReference type="ARBA" id="ARBA00022741"/>
    </source>
</evidence>
<feature type="compositionally biased region" description="Basic and acidic residues" evidence="6">
    <location>
        <begin position="214"/>
        <end position="238"/>
    </location>
</feature>
<evidence type="ECO:0000256" key="2">
    <source>
        <dbReference type="ARBA" id="ARBA00022562"/>
    </source>
</evidence>
<evidence type="ECO:0000256" key="1">
    <source>
        <dbReference type="ARBA" id="ARBA00004147"/>
    </source>
</evidence>
<dbReference type="InterPro" id="IPR027417">
    <property type="entry name" value="P-loop_NTPase"/>
</dbReference>
<reference evidence="8" key="2">
    <citation type="submission" date="2024-02" db="EMBL/GenBank/DDBJ databases">
        <authorList>
            <person name="Hu B."/>
        </authorList>
    </citation>
    <scope>NUCLEOTIDE SEQUENCE</scope>
    <source>
        <strain evidence="8">6A/Kenya/BAT260/2015</strain>
    </source>
</reference>
<dbReference type="GO" id="GO:0006260">
    <property type="term" value="P:DNA replication"/>
    <property type="evidence" value="ECO:0007669"/>
    <property type="project" value="UniProtKB-KW"/>
</dbReference>
<keyword evidence="3" id="KW-0235">DNA replication</keyword>
<dbReference type="PROSITE" id="PS51206">
    <property type="entry name" value="SF3_HELICASE_1"/>
    <property type="match status" value="1"/>
</dbReference>
<dbReference type="InterPro" id="IPR014015">
    <property type="entry name" value="Helicase_SF3_DNA-vir"/>
</dbReference>
<evidence type="ECO:0000256" key="6">
    <source>
        <dbReference type="SAM" id="MobiDB-lite"/>
    </source>
</evidence>
<evidence type="ECO:0000256" key="5">
    <source>
        <dbReference type="ARBA" id="ARBA00022840"/>
    </source>
</evidence>
<feature type="domain" description="SF3 helicase" evidence="7">
    <location>
        <begin position="354"/>
        <end position="523"/>
    </location>
</feature>
<evidence type="ECO:0000313" key="8">
    <source>
        <dbReference type="EMBL" id="XBH23640.1"/>
    </source>
</evidence>
<feature type="region of interest" description="Disordered" evidence="6">
    <location>
        <begin position="214"/>
        <end position="259"/>
    </location>
</feature>
<dbReference type="InterPro" id="IPR001257">
    <property type="entry name" value="Parvovirus_NS1_helicase"/>
</dbReference>
<protein>
    <submittedName>
        <fullName evidence="8">NS1 protein</fullName>
    </submittedName>
</protein>
<evidence type="ECO:0000256" key="3">
    <source>
        <dbReference type="ARBA" id="ARBA00022705"/>
    </source>
</evidence>
<keyword evidence="4" id="KW-0547">Nucleotide-binding</keyword>
<dbReference type="GO" id="GO:0042025">
    <property type="term" value="C:host cell nucleus"/>
    <property type="evidence" value="ECO:0007669"/>
    <property type="project" value="UniProtKB-SubCell"/>
</dbReference>
<keyword evidence="5" id="KW-0067">ATP-binding</keyword>
<dbReference type="GO" id="GO:0005524">
    <property type="term" value="F:ATP binding"/>
    <property type="evidence" value="ECO:0007669"/>
    <property type="project" value="UniProtKB-KW"/>
</dbReference>
<accession>A0AAU7E0L7</accession>
<dbReference type="Gene3D" id="3.40.50.300">
    <property type="entry name" value="P-loop containing nucleotide triphosphate hydrolases"/>
    <property type="match status" value="1"/>
</dbReference>
<feature type="region of interest" description="Disordered" evidence="6">
    <location>
        <begin position="16"/>
        <end position="46"/>
    </location>
</feature>
<name>A0AAU7E0L7_9VIRU</name>
<dbReference type="SUPFAM" id="SSF52540">
    <property type="entry name" value="P-loop containing nucleoside triphosphate hydrolases"/>
    <property type="match status" value="1"/>
</dbReference>
<keyword evidence="2" id="KW-1048">Host nucleus</keyword>
<evidence type="ECO:0000259" key="7">
    <source>
        <dbReference type="PROSITE" id="PS51206"/>
    </source>
</evidence>
<reference evidence="8" key="1">
    <citation type="journal article" date="2024" name="Microbiome">
        <title>Substantial viral diversity in bats and rodents from East Africa: insights into evolution, recombination, and cocirculation.</title>
        <authorList>
            <person name="Wang D."/>
            <person name="Yang X."/>
            <person name="Ren Z."/>
            <person name="Hu B."/>
            <person name="Zhao H."/>
            <person name="Yang K."/>
            <person name="Shi P."/>
            <person name="Zhang Z."/>
            <person name="Feng Q."/>
            <person name="Nawenja C.V."/>
            <person name="Obanda V."/>
            <person name="Robert K."/>
            <person name="Nalikka B."/>
            <person name="Waruhiu C.N."/>
            <person name="Ochola G.O."/>
            <person name="Onyuok S.O."/>
            <person name="Ochieng H."/>
            <person name="Li B."/>
            <person name="Zhu Y."/>
            <person name="Si H."/>
            <person name="Yin J."/>
            <person name="Kristiansen K."/>
            <person name="Jin X."/>
            <person name="Xu X."/>
            <person name="Xiao M."/>
            <person name="Agwanda B."/>
            <person name="Ommeh S."/>
            <person name="Li J."/>
            <person name="Shi Z.L."/>
        </authorList>
    </citation>
    <scope>NUCLEOTIDE SEQUENCE</scope>
    <source>
        <strain evidence="8">6A/Kenya/BAT260/2015</strain>
    </source>
</reference>
<sequence>MNNGDDIGSIMDEIVGDDAGRLGQPPGNLDEVNSGESAGGGDPNIGATLVKEVEQELQSVVDRFVSSLEEKDWKDSGYYVSDVYACGDLRRAERVAERLAERARTFRRGFIIITVHVSENGTAHVHSVHSCPYTNRSCRCFFKAFPEAQEDLRRLLRKPRSIETFKRGDWENITKYFLTKGRRPTLVKVRGAVQGLPAQIADLSNLRISIRNEKRSQPSVEDCHDPLADDDERKRPLEQEGAGASRNRKRRGVSSPGGRGGLDGVVGQVYELIKRIAICPLSEVVYTKNYLEHSLAIRRLDDRAVKDALDCHASIVNTWSKRDFVNYYNDETTVKIWSARSVDMFDLYYLSDEESIDIIAKLIDYQCGSSKHRFANDLVNIIDMKIPKTNCLLVISPPSAGKNFFFDAVRDYFLNVGQMQNPNRYNTFAYQDCHNRRLITWNEPNYEQKETENLKMLFAGDNLSANVKCKPQANVKRTPIICMSNTEPRFANHEAFKDRVIIYHWKAAPFLKEIKKKPRPDSVMNYIYSINN</sequence>
<dbReference type="GO" id="GO:0019079">
    <property type="term" value="P:viral genome replication"/>
    <property type="evidence" value="ECO:0007669"/>
    <property type="project" value="InterPro"/>
</dbReference>
<organism evidence="8">
    <name type="scientific">Coleura bat parvovirus</name>
    <dbReference type="NCBI Taxonomy" id="3141917"/>
    <lineage>
        <taxon>Viruses</taxon>
        <taxon>Monodnaviria</taxon>
        <taxon>Shotokuvirae</taxon>
        <taxon>Cossaviricota</taxon>
        <taxon>Quintoviricetes</taxon>
        <taxon>Piccovirales</taxon>
        <taxon>Parvoviridae</taxon>
    </lineage>
</organism>
<proteinExistence type="predicted"/>